<organism evidence="4 5">
    <name type="scientific">Haemonchus contortus</name>
    <name type="common">Barber pole worm</name>
    <dbReference type="NCBI Taxonomy" id="6289"/>
    <lineage>
        <taxon>Eukaryota</taxon>
        <taxon>Metazoa</taxon>
        <taxon>Ecdysozoa</taxon>
        <taxon>Nematoda</taxon>
        <taxon>Chromadorea</taxon>
        <taxon>Rhabditida</taxon>
        <taxon>Rhabditina</taxon>
        <taxon>Rhabditomorpha</taxon>
        <taxon>Strongyloidea</taxon>
        <taxon>Trichostrongylidae</taxon>
        <taxon>Haemonchus</taxon>
    </lineage>
</organism>
<evidence type="ECO:0000313" key="4">
    <source>
        <dbReference type="Proteomes" id="UP000025227"/>
    </source>
</evidence>
<keyword evidence="2" id="KW-0479">Metal-binding</keyword>
<proteinExistence type="predicted"/>
<dbReference type="OMA" id="IRMEPAR"/>
<evidence type="ECO:0000313" key="5">
    <source>
        <dbReference type="WBParaSite" id="HCON_00076360-00001"/>
    </source>
</evidence>
<dbReference type="Pfam" id="PF13359">
    <property type="entry name" value="DDE_Tnp_4"/>
    <property type="match status" value="1"/>
</dbReference>
<accession>A0A7I4YDQ7</accession>
<dbReference type="InterPro" id="IPR027806">
    <property type="entry name" value="HARBI1_dom"/>
</dbReference>
<dbReference type="AlphaFoldDB" id="A0A7I4YDQ7"/>
<comment type="cofactor">
    <cofactor evidence="1">
        <name>a divalent metal cation</name>
        <dbReference type="ChEBI" id="CHEBI:60240"/>
    </cofactor>
</comment>
<dbReference type="Proteomes" id="UP000025227">
    <property type="component" value="Unplaced"/>
</dbReference>
<reference evidence="5" key="1">
    <citation type="submission" date="2020-12" db="UniProtKB">
        <authorList>
            <consortium name="WormBaseParasite"/>
        </authorList>
    </citation>
    <scope>IDENTIFICATION</scope>
    <source>
        <strain evidence="5">MHco3</strain>
    </source>
</reference>
<evidence type="ECO:0000256" key="1">
    <source>
        <dbReference type="ARBA" id="ARBA00001968"/>
    </source>
</evidence>
<evidence type="ECO:0000259" key="3">
    <source>
        <dbReference type="Pfam" id="PF13359"/>
    </source>
</evidence>
<dbReference type="GO" id="GO:0046872">
    <property type="term" value="F:metal ion binding"/>
    <property type="evidence" value="ECO:0007669"/>
    <property type="project" value="UniProtKB-KW"/>
</dbReference>
<dbReference type="WBParaSite" id="HCON_00076360-00001">
    <property type="protein sequence ID" value="HCON_00076360-00001"/>
    <property type="gene ID" value="HCON_00076360"/>
</dbReference>
<protein>
    <submittedName>
        <fullName evidence="5">DDE Tnp4 domain-containing protein</fullName>
    </submittedName>
</protein>
<feature type="domain" description="DDE Tnp4" evidence="3">
    <location>
        <begin position="127"/>
        <end position="188"/>
    </location>
</feature>
<dbReference type="OrthoDB" id="5863356at2759"/>
<evidence type="ECO:0000256" key="2">
    <source>
        <dbReference type="ARBA" id="ARBA00022723"/>
    </source>
</evidence>
<name>A0A7I4YDQ7_HAECO</name>
<sequence length="192" mass="21743">MAEDLRVLIDAVAELDRAHWSSLEGGGRGRRQYVRREHVPFLGNRMRTFEEFVGHRYSFAALAEEVHCGTSTVQGIVYEEARAILRGEAIKDILFGEAFPPLIREVFERIAAKAQEKFHYPRAVGFMDGKHINVKKLAHSGAMYHNYKRTHSIILLVLADCDYRILAFDVGAPGRVGNAGVYRRSNIKVSKE</sequence>
<keyword evidence="4" id="KW-1185">Reference proteome</keyword>